<reference evidence="2" key="1">
    <citation type="submission" date="2022-11" db="UniProtKB">
        <authorList>
            <consortium name="WormBaseParasite"/>
        </authorList>
    </citation>
    <scope>IDENTIFICATION</scope>
</reference>
<evidence type="ECO:0000313" key="2">
    <source>
        <dbReference type="WBParaSite" id="nRc.2.0.1.t36689-RA"/>
    </source>
</evidence>
<proteinExistence type="predicted"/>
<keyword evidence="1" id="KW-1185">Reference proteome</keyword>
<dbReference type="WBParaSite" id="nRc.2.0.1.t36689-RA">
    <property type="protein sequence ID" value="nRc.2.0.1.t36689-RA"/>
    <property type="gene ID" value="nRc.2.0.1.g36689"/>
</dbReference>
<dbReference type="AlphaFoldDB" id="A0A915KFF0"/>
<accession>A0A915KFF0</accession>
<protein>
    <submittedName>
        <fullName evidence="2">Uncharacterized protein</fullName>
    </submittedName>
</protein>
<evidence type="ECO:0000313" key="1">
    <source>
        <dbReference type="Proteomes" id="UP000887565"/>
    </source>
</evidence>
<dbReference type="Proteomes" id="UP000887565">
    <property type="component" value="Unplaced"/>
</dbReference>
<name>A0A915KFF0_ROMCU</name>
<sequence length="86" mass="9548">SRISISTCISWGRPDIALHKIRYRKNSETSGGAVIGIDDEDDSTFTITVDQKMFHFQAVRLTIHYAACPALTTTTTTTISEPSTWL</sequence>
<organism evidence="1 2">
    <name type="scientific">Romanomermis culicivorax</name>
    <name type="common">Nematode worm</name>
    <dbReference type="NCBI Taxonomy" id="13658"/>
    <lineage>
        <taxon>Eukaryota</taxon>
        <taxon>Metazoa</taxon>
        <taxon>Ecdysozoa</taxon>
        <taxon>Nematoda</taxon>
        <taxon>Enoplea</taxon>
        <taxon>Dorylaimia</taxon>
        <taxon>Mermithida</taxon>
        <taxon>Mermithoidea</taxon>
        <taxon>Mermithidae</taxon>
        <taxon>Romanomermis</taxon>
    </lineage>
</organism>